<proteinExistence type="predicted"/>
<feature type="region of interest" description="Disordered" evidence="1">
    <location>
        <begin position="138"/>
        <end position="164"/>
    </location>
</feature>
<keyword evidence="2" id="KW-0472">Membrane</keyword>
<feature type="transmembrane region" description="Helical" evidence="2">
    <location>
        <begin position="50"/>
        <end position="67"/>
    </location>
</feature>
<feature type="transmembrane region" description="Helical" evidence="2">
    <location>
        <begin position="82"/>
        <end position="104"/>
    </location>
</feature>
<dbReference type="Proteomes" id="UP000539175">
    <property type="component" value="Unassembled WGS sequence"/>
</dbReference>
<evidence type="ECO:0000256" key="2">
    <source>
        <dbReference type="SAM" id="Phobius"/>
    </source>
</evidence>
<feature type="transmembrane region" description="Helical" evidence="2">
    <location>
        <begin position="6"/>
        <end position="24"/>
    </location>
</feature>
<dbReference type="RefSeq" id="WP_184805338.1">
    <property type="nucleotide sequence ID" value="NZ_JACIIZ010000014.1"/>
</dbReference>
<name>A0A7X0EGR5_9PROT</name>
<keyword evidence="2" id="KW-1133">Transmembrane helix</keyword>
<comment type="caution">
    <text evidence="3">The sequence shown here is derived from an EMBL/GenBank/DDBJ whole genome shotgun (WGS) entry which is preliminary data.</text>
</comment>
<dbReference type="AlphaFoldDB" id="A0A7X0EGR5"/>
<organism evidence="3 4">
    <name type="scientific">Nitrospirillum iridis</name>
    <dbReference type="NCBI Taxonomy" id="765888"/>
    <lineage>
        <taxon>Bacteria</taxon>
        <taxon>Pseudomonadati</taxon>
        <taxon>Pseudomonadota</taxon>
        <taxon>Alphaproteobacteria</taxon>
        <taxon>Rhodospirillales</taxon>
        <taxon>Azospirillaceae</taxon>
        <taxon>Nitrospirillum</taxon>
    </lineage>
</organism>
<keyword evidence="4" id="KW-1185">Reference proteome</keyword>
<feature type="compositionally biased region" description="Basic residues" evidence="1">
    <location>
        <begin position="138"/>
        <end position="151"/>
    </location>
</feature>
<protein>
    <submittedName>
        <fullName evidence="3">Uncharacterized protein (DUF697 family)</fullName>
    </submittedName>
</protein>
<reference evidence="3 4" key="1">
    <citation type="submission" date="2020-08" db="EMBL/GenBank/DDBJ databases">
        <title>Genomic Encyclopedia of Type Strains, Phase IV (KMG-IV): sequencing the most valuable type-strain genomes for metagenomic binning, comparative biology and taxonomic classification.</title>
        <authorList>
            <person name="Goeker M."/>
        </authorList>
    </citation>
    <scope>NUCLEOTIDE SEQUENCE [LARGE SCALE GENOMIC DNA]</scope>
    <source>
        <strain evidence="3 4">DSM 22198</strain>
    </source>
</reference>
<gene>
    <name evidence="3" type="ORF">FHS74_004450</name>
</gene>
<evidence type="ECO:0000313" key="4">
    <source>
        <dbReference type="Proteomes" id="UP000539175"/>
    </source>
</evidence>
<evidence type="ECO:0000256" key="1">
    <source>
        <dbReference type="SAM" id="MobiDB-lite"/>
    </source>
</evidence>
<dbReference type="EMBL" id="JACIIZ010000014">
    <property type="protein sequence ID" value="MBB6253874.1"/>
    <property type="molecule type" value="Genomic_DNA"/>
</dbReference>
<evidence type="ECO:0000313" key="3">
    <source>
        <dbReference type="EMBL" id="MBB6253874.1"/>
    </source>
</evidence>
<sequence length="164" mass="17735">MSSIVVCYGLLGLALVIAVTFPNLPVGQAIRRLLVEIPAQALPWISPQQMLVVLAMAAICGMAWYMAKGEGVVMVASGLPEGIAWLGMLDLASVLDLTILGVMLGATLRLRIARDAVMAKVRNAWRALPRALIGRMASSRRPRRHRTRLPPRRPSTDADGWACA</sequence>
<keyword evidence="2" id="KW-0812">Transmembrane</keyword>
<accession>A0A7X0EGR5</accession>